<dbReference type="InterPro" id="IPR050853">
    <property type="entry name" value="WD_repeat_DNA-damage-binding"/>
</dbReference>
<dbReference type="PANTHER" id="PTHR14773">
    <property type="entry name" value="WD REPEAT-CONTAINING PROTEIN 76"/>
    <property type="match status" value="1"/>
</dbReference>
<dbReference type="SUPFAM" id="SSF50978">
    <property type="entry name" value="WD40 repeat-like"/>
    <property type="match status" value="1"/>
</dbReference>
<dbReference type="InterPro" id="IPR015943">
    <property type="entry name" value="WD40/YVTN_repeat-like_dom_sf"/>
</dbReference>
<name>A0A9P0IRP1_APHGO</name>
<keyword evidence="4" id="KW-0853">WD repeat</keyword>
<dbReference type="SMART" id="SM00320">
    <property type="entry name" value="WD40"/>
    <property type="match status" value="4"/>
</dbReference>
<comment type="function">
    <text evidence="1">Specifically binds 5-hydroxymethylcytosine (5hmC), suggesting that it acts as a specific reader of 5hmC.</text>
</comment>
<dbReference type="GO" id="GO:0005634">
    <property type="term" value="C:nucleus"/>
    <property type="evidence" value="ECO:0007669"/>
    <property type="project" value="TreeGrafter"/>
</dbReference>
<dbReference type="InterPro" id="IPR036322">
    <property type="entry name" value="WD40_repeat_dom_sf"/>
</dbReference>
<dbReference type="AlphaFoldDB" id="A0A9P0IRP1"/>
<dbReference type="Gene3D" id="2.130.10.10">
    <property type="entry name" value="YVTN repeat-like/Quinoprotein amine dehydrogenase"/>
    <property type="match status" value="1"/>
</dbReference>
<evidence type="ECO:0000256" key="4">
    <source>
        <dbReference type="ARBA" id="ARBA00022574"/>
    </source>
</evidence>
<dbReference type="PANTHER" id="PTHR14773:SF0">
    <property type="entry name" value="WD REPEAT-CONTAINING PROTEIN 76"/>
    <property type="match status" value="1"/>
</dbReference>
<comment type="similarity">
    <text evidence="2">Belongs to the WD repeat DDB2/WDR76 family.</text>
</comment>
<dbReference type="GO" id="GO:0003677">
    <property type="term" value="F:DNA binding"/>
    <property type="evidence" value="ECO:0007669"/>
    <property type="project" value="TreeGrafter"/>
</dbReference>
<accession>A0A9P0IRP1</accession>
<evidence type="ECO:0000256" key="1">
    <source>
        <dbReference type="ARBA" id="ARBA00002530"/>
    </source>
</evidence>
<reference evidence="6" key="1">
    <citation type="submission" date="2022-02" db="EMBL/GenBank/DDBJ databases">
        <authorList>
            <person name="King R."/>
        </authorList>
    </citation>
    <scope>NUCLEOTIDE SEQUENCE</scope>
</reference>
<dbReference type="Proteomes" id="UP001154329">
    <property type="component" value="Chromosome 1"/>
</dbReference>
<evidence type="ECO:0000256" key="5">
    <source>
        <dbReference type="ARBA" id="ARBA00022737"/>
    </source>
</evidence>
<protein>
    <recommendedName>
        <fullName evidence="3">WD repeat-containing protein 76</fullName>
    </recommendedName>
</protein>
<evidence type="ECO:0000313" key="6">
    <source>
        <dbReference type="EMBL" id="CAH1712797.1"/>
    </source>
</evidence>
<evidence type="ECO:0000313" key="7">
    <source>
        <dbReference type="Proteomes" id="UP001154329"/>
    </source>
</evidence>
<organism evidence="6 7">
    <name type="scientific">Aphis gossypii</name>
    <name type="common">Cotton aphid</name>
    <dbReference type="NCBI Taxonomy" id="80765"/>
    <lineage>
        <taxon>Eukaryota</taxon>
        <taxon>Metazoa</taxon>
        <taxon>Ecdysozoa</taxon>
        <taxon>Arthropoda</taxon>
        <taxon>Hexapoda</taxon>
        <taxon>Insecta</taxon>
        <taxon>Pterygota</taxon>
        <taxon>Neoptera</taxon>
        <taxon>Paraneoptera</taxon>
        <taxon>Hemiptera</taxon>
        <taxon>Sternorrhyncha</taxon>
        <taxon>Aphidomorpha</taxon>
        <taxon>Aphidoidea</taxon>
        <taxon>Aphididae</taxon>
        <taxon>Aphidini</taxon>
        <taxon>Aphis</taxon>
        <taxon>Aphis</taxon>
    </lineage>
</organism>
<proteinExistence type="inferred from homology"/>
<evidence type="ECO:0000256" key="2">
    <source>
        <dbReference type="ARBA" id="ARBA00005434"/>
    </source>
</evidence>
<keyword evidence="7" id="KW-1185">Reference proteome</keyword>
<gene>
    <name evidence="6" type="ORF">APHIGO_LOCUS2147</name>
</gene>
<keyword evidence="5" id="KW-0677">Repeat</keyword>
<dbReference type="EMBL" id="OU899034">
    <property type="protein sequence ID" value="CAH1712797.1"/>
    <property type="molecule type" value="Genomic_DNA"/>
</dbReference>
<sequence length="458" mass="52592">MNFDMSFEMDENILSDEDEDLTYEQQRLKRMKKNEEILDTLGINQAAKTLANSLQKKTTRVKKNKLKTTTIEPIKRSLRIAHLSNLGESSYKIVPSRRKREISDFVEKLKDELAITEPVNDFHKLPSQKFVHVLRSLDINIPPMKVIESGIKSLAIHPSETSLIVAAGDKKGNIILYNRNSNIQIFIAHKALVNCISFCSWDLNKLFTTSYDGSFGCSDIAKNTFDIIYRTEQNRINKKSNSTTWHSEYEKNFLIGNDSGHVEMIDLRIPNKIINSAWCHERSVRTVQCHPLQKHYFLTSSETGMVSLWDIRSMTDKSINPILQFKHPKVLTSSFFSAHGNKMISTCNDNNIRIFNTEQLNLAATKPIKIIPFMRRFNDNDFQAKWNPGREDAFFMTSMLLPPRAQVFDCDGNVLHDLISENMTMRFSAIEVHPTQAIYVGGNSYGRINIFSTKKQLI</sequence>
<dbReference type="InterPro" id="IPR001680">
    <property type="entry name" value="WD40_rpt"/>
</dbReference>
<dbReference type="GO" id="GO:2000001">
    <property type="term" value="P:regulation of DNA damage checkpoint"/>
    <property type="evidence" value="ECO:0007669"/>
    <property type="project" value="TreeGrafter"/>
</dbReference>
<evidence type="ECO:0000256" key="3">
    <source>
        <dbReference type="ARBA" id="ARBA00021234"/>
    </source>
</evidence>
<reference evidence="6" key="2">
    <citation type="submission" date="2022-10" db="EMBL/GenBank/DDBJ databases">
        <authorList>
            <consortium name="ENA_rothamsted_submissions"/>
            <consortium name="culmorum"/>
            <person name="King R."/>
        </authorList>
    </citation>
    <scope>NUCLEOTIDE SEQUENCE</scope>
</reference>